<accession>A0A0D2MRB2</accession>
<dbReference type="AlphaFoldDB" id="A0A0D2MRB2"/>
<evidence type="ECO:0000256" key="1">
    <source>
        <dbReference type="ARBA" id="ARBA00009697"/>
    </source>
</evidence>
<dbReference type="GO" id="GO:0000814">
    <property type="term" value="C:ESCRT II complex"/>
    <property type="evidence" value="ECO:0007669"/>
    <property type="project" value="UniProtKB-UniRule"/>
</dbReference>
<gene>
    <name evidence="10" type="ORF">HYPSUDRAFT_36252</name>
</gene>
<reference evidence="11" key="1">
    <citation type="submission" date="2014-04" db="EMBL/GenBank/DDBJ databases">
        <title>Evolutionary Origins and Diversification of the Mycorrhizal Mutualists.</title>
        <authorList>
            <consortium name="DOE Joint Genome Institute"/>
            <consortium name="Mycorrhizal Genomics Consortium"/>
            <person name="Kohler A."/>
            <person name="Kuo A."/>
            <person name="Nagy L.G."/>
            <person name="Floudas D."/>
            <person name="Copeland A."/>
            <person name="Barry K.W."/>
            <person name="Cichocki N."/>
            <person name="Veneault-Fourrey C."/>
            <person name="LaButti K."/>
            <person name="Lindquist E.A."/>
            <person name="Lipzen A."/>
            <person name="Lundell T."/>
            <person name="Morin E."/>
            <person name="Murat C."/>
            <person name="Riley R."/>
            <person name="Ohm R."/>
            <person name="Sun H."/>
            <person name="Tunlid A."/>
            <person name="Henrissat B."/>
            <person name="Grigoriev I.V."/>
            <person name="Hibbett D.S."/>
            <person name="Martin F."/>
        </authorList>
    </citation>
    <scope>NUCLEOTIDE SEQUENCE [LARGE SCALE GENOMIC DNA]</scope>
    <source>
        <strain evidence="11">FD-334 SS-4</strain>
    </source>
</reference>
<keyword evidence="2 7" id="KW-0813">Transport</keyword>
<evidence type="ECO:0000313" key="10">
    <source>
        <dbReference type="EMBL" id="KJA26543.1"/>
    </source>
</evidence>
<evidence type="ECO:0000256" key="5">
    <source>
        <dbReference type="ARBA" id="ARBA00022833"/>
    </source>
</evidence>
<proteinExistence type="inferred from homology"/>
<evidence type="ECO:0000259" key="9">
    <source>
        <dbReference type="PROSITE" id="PS51495"/>
    </source>
</evidence>
<dbReference type="GO" id="GO:0008270">
    <property type="term" value="F:zinc ion binding"/>
    <property type="evidence" value="ECO:0007669"/>
    <property type="project" value="UniProtKB-KW"/>
</dbReference>
<dbReference type="InterPro" id="IPR040608">
    <property type="entry name" value="Snf8/Vps36"/>
</dbReference>
<name>A0A0D2MRB2_HYPSF</name>
<keyword evidence="7" id="KW-0963">Cytoplasm</keyword>
<dbReference type="Proteomes" id="UP000054270">
    <property type="component" value="Unassembled WGS sequence"/>
</dbReference>
<feature type="region of interest" description="Disordered" evidence="8">
    <location>
        <begin position="219"/>
        <end position="242"/>
    </location>
</feature>
<dbReference type="Gene3D" id="4.10.1060.10">
    <property type="entry name" value="Zinc finger, RanBP2-type"/>
    <property type="match status" value="1"/>
</dbReference>
<keyword evidence="4" id="KW-0863">Zinc-finger</keyword>
<sequence length="576" mass="62033">MALRRYTQSTDGTIPIQALLYNDEELFATQDNVGIYDGSQKSLDHQNGTVHITSHRLFYIDSHRPGRKSFEMALSYISRTEHYAGLFKSSPKITCHLSGDPITSGSHEQGTTHAHFDSWECEVCAYRNPPGLSPTAARVCALCGVPRTAVPPSTNSVLSHHLSRSLPSSALSSSTTLAPVLPLSAGHKNPVACPACTFLNHPYLRSCEMCASDLTKQPMGEYRSAPSSRPITPDPDDGDDDSARMMKVSFRKGGDKHSYAVLRRSLKSKAWEGSSPGFTSLSAVNSTDPDNGTTGGRSGISGILRTVETSAKGRETDMRDALQDLEALMVKAKDMVRLAAELNEKLTAAVATVPTDAGSGKGLADSQPEEATFIRSSLSQLGLQISNTPVTLDMMKDERAWFDELARELAGVLQGAPHTRRDDIITSGMMKSRGIIALDEVWGGWNRARGVALIPPSTFLQVLPHLTAHTSPTIRHRAFASGLNVLHTPPYSTAAFAARLSGFLAISGAKTTLEISREEQLTVALVTEMIDAAEQDGGVCRDDSSSAIVGGGSGTGVEVRWWTNIFVGYNWDGQDN</sequence>
<dbReference type="Gene3D" id="2.30.30.380">
    <property type="entry name" value="Zn-finger domain of Sec23/24"/>
    <property type="match status" value="1"/>
</dbReference>
<comment type="function">
    <text evidence="7">Component of the ESCRT-II complex (endosomal sorting complex required for transport II), which is required for multivesicular body (MVB) formation and sorting of endosomal cargo proteins into MVBs.</text>
</comment>
<feature type="region of interest" description="Disordered" evidence="8">
    <location>
        <begin position="271"/>
        <end position="300"/>
    </location>
</feature>
<dbReference type="OrthoDB" id="271448at2759"/>
<dbReference type="PANTHER" id="PTHR13128">
    <property type="entry name" value="VACUOLAR PROTEIN-SORTING-ASSOCIATED PROTEIN 36"/>
    <property type="match status" value="1"/>
</dbReference>
<dbReference type="InterPro" id="IPR011993">
    <property type="entry name" value="PH-like_dom_sf"/>
</dbReference>
<dbReference type="Pfam" id="PF04157">
    <property type="entry name" value="EAP30"/>
    <property type="match status" value="1"/>
</dbReference>
<comment type="similarity">
    <text evidence="1 7">Belongs to the VPS36 family.</text>
</comment>
<dbReference type="EMBL" id="KN817527">
    <property type="protein sequence ID" value="KJA26543.1"/>
    <property type="molecule type" value="Genomic_DNA"/>
</dbReference>
<dbReference type="GO" id="GO:0043130">
    <property type="term" value="F:ubiquitin binding"/>
    <property type="evidence" value="ECO:0007669"/>
    <property type="project" value="UniProtKB-UniRule"/>
</dbReference>
<dbReference type="Pfam" id="PF11605">
    <property type="entry name" value="Vps36_ESCRT-II"/>
    <property type="match status" value="1"/>
</dbReference>
<evidence type="ECO:0000256" key="3">
    <source>
        <dbReference type="ARBA" id="ARBA00022723"/>
    </source>
</evidence>
<dbReference type="Gene3D" id="1.10.10.10">
    <property type="entry name" value="Winged helix-like DNA-binding domain superfamily/Winged helix DNA-binding domain"/>
    <property type="match status" value="2"/>
</dbReference>
<evidence type="ECO:0000256" key="7">
    <source>
        <dbReference type="RuleBase" id="RU367095"/>
    </source>
</evidence>
<keyword evidence="11" id="KW-1185">Reference proteome</keyword>
<feature type="compositionally biased region" description="Polar residues" evidence="8">
    <location>
        <begin position="276"/>
        <end position="291"/>
    </location>
</feature>
<dbReference type="OMA" id="RVCYVDH"/>
<dbReference type="InterPro" id="IPR021648">
    <property type="entry name" value="GLUE_dom"/>
</dbReference>
<keyword evidence="5" id="KW-0862">Zinc</keyword>
<dbReference type="SUPFAM" id="SSF46785">
    <property type="entry name" value="Winged helix' DNA-binding domain"/>
    <property type="match status" value="1"/>
</dbReference>
<keyword evidence="6 7" id="KW-0653">Protein transport</keyword>
<dbReference type="SUPFAM" id="SSF50729">
    <property type="entry name" value="PH domain-like"/>
    <property type="match status" value="2"/>
</dbReference>
<dbReference type="Gene3D" id="6.10.140.260">
    <property type="match status" value="1"/>
</dbReference>
<keyword evidence="3" id="KW-0479">Metal-binding</keyword>
<dbReference type="InterPro" id="IPR001876">
    <property type="entry name" value="Znf_RanBP2"/>
</dbReference>
<organism evidence="10 11">
    <name type="scientific">Hypholoma sublateritium (strain FD-334 SS-4)</name>
    <dbReference type="NCBI Taxonomy" id="945553"/>
    <lineage>
        <taxon>Eukaryota</taxon>
        <taxon>Fungi</taxon>
        <taxon>Dikarya</taxon>
        <taxon>Basidiomycota</taxon>
        <taxon>Agaricomycotina</taxon>
        <taxon>Agaricomycetes</taxon>
        <taxon>Agaricomycetidae</taxon>
        <taxon>Agaricales</taxon>
        <taxon>Agaricineae</taxon>
        <taxon>Strophariaceae</taxon>
        <taxon>Hypholoma</taxon>
    </lineage>
</organism>
<evidence type="ECO:0000256" key="4">
    <source>
        <dbReference type="ARBA" id="ARBA00022771"/>
    </source>
</evidence>
<dbReference type="PROSITE" id="PS51495">
    <property type="entry name" value="GLUE"/>
    <property type="match status" value="1"/>
</dbReference>
<dbReference type="GO" id="GO:0032266">
    <property type="term" value="F:phosphatidylinositol-3-phosphate binding"/>
    <property type="evidence" value="ECO:0007669"/>
    <property type="project" value="UniProtKB-UniRule"/>
</dbReference>
<comment type="subunit">
    <text evidence="7">Component of the endosomal sorting complex required for transport II (ESCRT-II).</text>
</comment>
<evidence type="ECO:0000256" key="8">
    <source>
        <dbReference type="SAM" id="MobiDB-lite"/>
    </source>
</evidence>
<dbReference type="Gene3D" id="2.30.29.30">
    <property type="entry name" value="Pleckstrin-homology domain (PH domain)/Phosphotyrosine-binding domain (PTB)"/>
    <property type="match status" value="1"/>
</dbReference>
<evidence type="ECO:0000313" key="11">
    <source>
        <dbReference type="Proteomes" id="UP000054270"/>
    </source>
</evidence>
<comment type="subcellular location">
    <subcellularLocation>
        <location evidence="7">Cytoplasm</location>
    </subcellularLocation>
    <subcellularLocation>
        <location evidence="7">Endosome</location>
    </subcellularLocation>
</comment>
<evidence type="ECO:0000256" key="6">
    <source>
        <dbReference type="ARBA" id="ARBA00022927"/>
    </source>
</evidence>
<dbReference type="InterPro" id="IPR036390">
    <property type="entry name" value="WH_DNA-bd_sf"/>
</dbReference>
<keyword evidence="7" id="KW-0967">Endosome</keyword>
<dbReference type="GO" id="GO:0031902">
    <property type="term" value="C:late endosome membrane"/>
    <property type="evidence" value="ECO:0007669"/>
    <property type="project" value="UniProtKB-UniRule"/>
</dbReference>
<protein>
    <recommendedName>
        <fullName evidence="7">Vacuolar protein-sorting-associated protein 36</fullName>
    </recommendedName>
    <alternativeName>
        <fullName evidence="7">ESCRT-II complex subunit VPS36</fullName>
    </alternativeName>
</protein>
<evidence type="ECO:0000256" key="2">
    <source>
        <dbReference type="ARBA" id="ARBA00022448"/>
    </source>
</evidence>
<feature type="domain" description="GLUE N-terminal" evidence="9">
    <location>
        <begin position="10"/>
        <end position="278"/>
    </location>
</feature>
<dbReference type="SMART" id="SM00547">
    <property type="entry name" value="ZnF_RBZ"/>
    <property type="match status" value="2"/>
</dbReference>
<dbReference type="STRING" id="945553.A0A0D2MRB2"/>
<dbReference type="InterPro" id="IPR037855">
    <property type="entry name" value="Vps36"/>
</dbReference>
<dbReference type="PANTHER" id="PTHR13128:SF12">
    <property type="entry name" value="VACUOLAR PROTEIN-SORTING-ASSOCIATED PROTEIN 36"/>
    <property type="match status" value="1"/>
</dbReference>
<dbReference type="GO" id="GO:0043328">
    <property type="term" value="P:protein transport to vacuole involved in ubiquitin-dependent protein catabolic process via the multivesicular body sorting pathway"/>
    <property type="evidence" value="ECO:0007669"/>
    <property type="project" value="UniProtKB-UniRule"/>
</dbReference>
<dbReference type="InterPro" id="IPR036388">
    <property type="entry name" value="WH-like_DNA-bd_sf"/>
</dbReference>